<protein>
    <submittedName>
        <fullName evidence="1">Uncharacterized protein</fullName>
    </submittedName>
</protein>
<organism evidence="1 2">
    <name type="scientific">Christensenella tenuis</name>
    <dbReference type="NCBI Taxonomy" id="2763033"/>
    <lineage>
        <taxon>Bacteria</taxon>
        <taxon>Bacillati</taxon>
        <taxon>Bacillota</taxon>
        <taxon>Clostridia</taxon>
        <taxon>Christensenellales</taxon>
        <taxon>Christensenellaceae</taxon>
        <taxon>Christensenella</taxon>
    </lineage>
</organism>
<evidence type="ECO:0000313" key="1">
    <source>
        <dbReference type="EMBL" id="MBC5648483.1"/>
    </source>
</evidence>
<dbReference type="Proteomes" id="UP000606889">
    <property type="component" value="Unassembled WGS sequence"/>
</dbReference>
<keyword evidence="2" id="KW-1185">Reference proteome</keyword>
<gene>
    <name evidence="1" type="ORF">H8S18_09060</name>
</gene>
<reference evidence="1 2" key="1">
    <citation type="submission" date="2020-08" db="EMBL/GenBank/DDBJ databases">
        <title>Genome public.</title>
        <authorList>
            <person name="Liu C."/>
            <person name="Sun Q."/>
        </authorList>
    </citation>
    <scope>NUCLEOTIDE SEQUENCE [LARGE SCALE GENOMIC DNA]</scope>
    <source>
        <strain evidence="1 2">NSJ-35</strain>
    </source>
</reference>
<dbReference type="EMBL" id="JACOON010000004">
    <property type="protein sequence ID" value="MBC5648483.1"/>
    <property type="molecule type" value="Genomic_DNA"/>
</dbReference>
<evidence type="ECO:0000313" key="2">
    <source>
        <dbReference type="Proteomes" id="UP000606889"/>
    </source>
</evidence>
<name>A0ABR7EFE0_9FIRM</name>
<dbReference type="InterPro" id="IPR055629">
    <property type="entry name" value="DUF7205"/>
</dbReference>
<dbReference type="RefSeq" id="WP_186857986.1">
    <property type="nucleotide sequence ID" value="NZ_JACOON010000004.1"/>
</dbReference>
<sequence length="83" mass="9440">MRDYLGNELNIGDECVYLQNKRTGSSSIRKCKFKGHIIGFTRKLVVVRCSASEFELEVGNETKVYPDDVIKIVAPVVRCKDCR</sequence>
<accession>A0ABR7EFE0</accession>
<proteinExistence type="predicted"/>
<dbReference type="Pfam" id="PF23835">
    <property type="entry name" value="DUF7205"/>
    <property type="match status" value="1"/>
</dbReference>
<comment type="caution">
    <text evidence="1">The sequence shown here is derived from an EMBL/GenBank/DDBJ whole genome shotgun (WGS) entry which is preliminary data.</text>
</comment>